<dbReference type="EC" id="3.6.5.4" evidence="10"/>
<comment type="subcellular location">
    <subcellularLocation>
        <location evidence="1">Cytoplasm</location>
    </subcellularLocation>
</comment>
<dbReference type="GO" id="GO:0005525">
    <property type="term" value="F:GTP binding"/>
    <property type="evidence" value="ECO:0007669"/>
    <property type="project" value="UniProtKB-KW"/>
</dbReference>
<keyword evidence="7" id="KW-0342">GTP-binding</keyword>
<dbReference type="Proteomes" id="UP000509549">
    <property type="component" value="Chromosome"/>
</dbReference>
<keyword evidence="5" id="KW-0378">Hydrolase</keyword>
<evidence type="ECO:0000256" key="9">
    <source>
        <dbReference type="ARBA" id="ARBA00023274"/>
    </source>
</evidence>
<dbReference type="SMART" id="SM00382">
    <property type="entry name" value="AAA"/>
    <property type="match status" value="1"/>
</dbReference>
<dbReference type="Pfam" id="PF02978">
    <property type="entry name" value="SRP_SPB"/>
    <property type="match status" value="1"/>
</dbReference>
<dbReference type="Gene3D" id="1.20.120.140">
    <property type="entry name" value="Signal recognition particle SRP54, nucleotide-binding domain"/>
    <property type="match status" value="1"/>
</dbReference>
<dbReference type="InterPro" id="IPR004125">
    <property type="entry name" value="Signal_recog_particle_SRP54_M"/>
</dbReference>
<dbReference type="GO" id="GO:0006614">
    <property type="term" value="P:SRP-dependent cotranslational protein targeting to membrane"/>
    <property type="evidence" value="ECO:0007669"/>
    <property type="project" value="InterPro"/>
</dbReference>
<accession>A0A6J5JW82</accession>
<comment type="catalytic activity">
    <reaction evidence="11">
        <text>GTP + H2O = GDP + phosphate + H(+)</text>
        <dbReference type="Rhea" id="RHEA:19669"/>
        <dbReference type="ChEBI" id="CHEBI:15377"/>
        <dbReference type="ChEBI" id="CHEBI:15378"/>
        <dbReference type="ChEBI" id="CHEBI:37565"/>
        <dbReference type="ChEBI" id="CHEBI:43474"/>
        <dbReference type="ChEBI" id="CHEBI:58189"/>
        <dbReference type="EC" id="3.6.5.4"/>
    </reaction>
</comment>
<evidence type="ECO:0000256" key="8">
    <source>
        <dbReference type="ARBA" id="ARBA00023135"/>
    </source>
</evidence>
<evidence type="ECO:0000313" key="13">
    <source>
        <dbReference type="EMBL" id="CAB3976274.1"/>
    </source>
</evidence>
<dbReference type="InterPro" id="IPR000897">
    <property type="entry name" value="SRP54_GTPase_dom"/>
</dbReference>
<evidence type="ECO:0000256" key="7">
    <source>
        <dbReference type="ARBA" id="ARBA00023134"/>
    </source>
</evidence>
<evidence type="ECO:0000256" key="4">
    <source>
        <dbReference type="ARBA" id="ARBA00022741"/>
    </source>
</evidence>
<dbReference type="InterPro" id="IPR003593">
    <property type="entry name" value="AAA+_ATPase"/>
</dbReference>
<evidence type="ECO:0000256" key="3">
    <source>
        <dbReference type="ARBA" id="ARBA00022490"/>
    </source>
</evidence>
<dbReference type="SUPFAM" id="SSF52540">
    <property type="entry name" value="P-loop containing nucleoside triphosphate hydrolases"/>
    <property type="match status" value="1"/>
</dbReference>
<dbReference type="EMBL" id="LR794158">
    <property type="protein sequence ID" value="CAB3976274.1"/>
    <property type="molecule type" value="Genomic_DNA"/>
</dbReference>
<dbReference type="GO" id="GO:0048500">
    <property type="term" value="C:signal recognition particle"/>
    <property type="evidence" value="ECO:0007669"/>
    <property type="project" value="InterPro"/>
</dbReference>
<dbReference type="GO" id="GO:0003924">
    <property type="term" value="F:GTPase activity"/>
    <property type="evidence" value="ECO:0007669"/>
    <property type="project" value="InterPro"/>
</dbReference>
<keyword evidence="6" id="KW-0694">RNA-binding</keyword>
<dbReference type="InterPro" id="IPR022941">
    <property type="entry name" value="SRP54"/>
</dbReference>
<dbReference type="PANTHER" id="PTHR11564">
    <property type="entry name" value="SIGNAL RECOGNITION PARTICLE 54K PROTEIN SRP54"/>
    <property type="match status" value="1"/>
</dbReference>
<evidence type="ECO:0000256" key="2">
    <source>
        <dbReference type="ARBA" id="ARBA00005450"/>
    </source>
</evidence>
<keyword evidence="8" id="KW-0733">Signal recognition particle</keyword>
<dbReference type="InterPro" id="IPR042101">
    <property type="entry name" value="SRP54_N_sf"/>
</dbReference>
<sequence length="458" mass="51936">MDVNINFFYFMLENLTSKIGNILGKIAGKTRLTEYDIKNLLRDFRKTLLDSDVSWTVIKHLLEKIREKLEKIEIVNKASPNDIFIKIVVDEFLDIFKNSRLDNCDKLFKDNIGLSTILFIGLQGVGKTTSLVKLANFIKYKCSKSVLVVSCDVYRPAALEQLLILSNKVNINCFSDYTITDSPLIIVEKAIKYSRLNNYDFLIIDSAGRSHIDNSMMQEIIDISAVSKPDYSFLVVDSMVGQDGIRSADIFCSNIKVSGFFLTKMDGDSKGGVLLSLSFLMKKPIYFIGVGENIEDISYFYPDRIVSRILGFGDLSSLMEEINNNIGFDKNSSINKNSIINFGLDEFKTQLKYIIELGGIEKLLDKIPGGYSVDKSLVNKFDNKFFSKMIAIINSMTIKEKKFPSLINGSRKRRISLGSGVDISDISKMLKYYEKMKKSFLKVGDEKSFLDKMKKKIL</sequence>
<evidence type="ECO:0000259" key="12">
    <source>
        <dbReference type="PROSITE" id="PS00300"/>
    </source>
</evidence>
<dbReference type="SMART" id="SM00963">
    <property type="entry name" value="SRP54_N"/>
    <property type="match status" value="1"/>
</dbReference>
<reference evidence="13 14" key="1">
    <citation type="submission" date="2020-04" db="EMBL/GenBank/DDBJ databases">
        <authorList>
            <person name="Graf S J."/>
        </authorList>
    </citation>
    <scope>NUCLEOTIDE SEQUENCE [LARGE SCALE GENOMIC DNA]</scope>
    <source>
        <strain evidence="13">1</strain>
    </source>
</reference>
<dbReference type="AlphaFoldDB" id="A0A6J5JW82"/>
<dbReference type="SUPFAM" id="SSF47446">
    <property type="entry name" value="Signal peptide-binding domain"/>
    <property type="match status" value="1"/>
</dbReference>
<dbReference type="Pfam" id="PF00448">
    <property type="entry name" value="SRP54"/>
    <property type="match status" value="1"/>
</dbReference>
<keyword evidence="14" id="KW-1185">Reference proteome</keyword>
<dbReference type="Gene3D" id="1.10.260.30">
    <property type="entry name" value="Signal recognition particle, SRP54 subunit, M-domain"/>
    <property type="match status" value="1"/>
</dbReference>
<protein>
    <recommendedName>
        <fullName evidence="10">signal-recognition-particle GTPase</fullName>
        <ecNumber evidence="10">3.6.5.4</ecNumber>
    </recommendedName>
</protein>
<evidence type="ECO:0000256" key="1">
    <source>
        <dbReference type="ARBA" id="ARBA00004496"/>
    </source>
</evidence>
<gene>
    <name evidence="13" type="primary">ffh</name>
    <name evidence="13" type="ORF">ESZ_00054</name>
</gene>
<dbReference type="InterPro" id="IPR036891">
    <property type="entry name" value="Signal_recog_part_SRP54_M_sf"/>
</dbReference>
<dbReference type="Pfam" id="PF02881">
    <property type="entry name" value="SRP54_N"/>
    <property type="match status" value="1"/>
</dbReference>
<dbReference type="SUPFAM" id="SSF47364">
    <property type="entry name" value="Domain of the SRP/SRP receptor G-proteins"/>
    <property type="match status" value="1"/>
</dbReference>
<keyword evidence="3" id="KW-0963">Cytoplasm</keyword>
<dbReference type="GO" id="GO:0008312">
    <property type="term" value="F:7S RNA binding"/>
    <property type="evidence" value="ECO:0007669"/>
    <property type="project" value="InterPro"/>
</dbReference>
<dbReference type="PROSITE" id="PS00300">
    <property type="entry name" value="SRP54"/>
    <property type="match status" value="1"/>
</dbReference>
<dbReference type="KEGG" id="acil:ESZ_00054"/>
<name>A0A6J5JW82_9GAMM</name>
<organism evidence="13 14">
    <name type="scientific">Candidatus Azoamicus ciliaticola</name>
    <dbReference type="NCBI Taxonomy" id="2652803"/>
    <lineage>
        <taxon>Bacteria</taxon>
        <taxon>Pseudomonadati</taxon>
        <taxon>Pseudomonadota</taxon>
        <taxon>Gammaproteobacteria</taxon>
        <taxon>Candidatus Azoamicaceae</taxon>
        <taxon>Candidatus Azoamicus</taxon>
    </lineage>
</organism>
<dbReference type="Gene3D" id="3.40.50.300">
    <property type="entry name" value="P-loop containing nucleotide triphosphate hydrolases"/>
    <property type="match status" value="1"/>
</dbReference>
<feature type="domain" description="SRP54-type proteins GTP-binding" evidence="12">
    <location>
        <begin position="284"/>
        <end position="297"/>
    </location>
</feature>
<evidence type="ECO:0000256" key="5">
    <source>
        <dbReference type="ARBA" id="ARBA00022801"/>
    </source>
</evidence>
<keyword evidence="4" id="KW-0547">Nucleotide-binding</keyword>
<dbReference type="SMART" id="SM00962">
    <property type="entry name" value="SRP54"/>
    <property type="match status" value="1"/>
</dbReference>
<dbReference type="PANTHER" id="PTHR11564:SF5">
    <property type="entry name" value="SIGNAL RECOGNITION PARTICLE SUBUNIT SRP54"/>
    <property type="match status" value="1"/>
</dbReference>
<dbReference type="InterPro" id="IPR036225">
    <property type="entry name" value="SRP/SRP_N"/>
</dbReference>
<keyword evidence="9" id="KW-0687">Ribonucleoprotein</keyword>
<evidence type="ECO:0000256" key="6">
    <source>
        <dbReference type="ARBA" id="ARBA00022884"/>
    </source>
</evidence>
<comment type="similarity">
    <text evidence="2">Belongs to the GTP-binding SRP family. SRP54 subfamily.</text>
</comment>
<dbReference type="InterPro" id="IPR013822">
    <property type="entry name" value="Signal_recog_particl_SRP54_hlx"/>
</dbReference>
<proteinExistence type="inferred from homology"/>
<dbReference type="InterPro" id="IPR027417">
    <property type="entry name" value="P-loop_NTPase"/>
</dbReference>
<evidence type="ECO:0000256" key="10">
    <source>
        <dbReference type="ARBA" id="ARBA00035672"/>
    </source>
</evidence>
<evidence type="ECO:0000313" key="14">
    <source>
        <dbReference type="Proteomes" id="UP000509549"/>
    </source>
</evidence>
<evidence type="ECO:0000256" key="11">
    <source>
        <dbReference type="ARBA" id="ARBA00048027"/>
    </source>
</evidence>